<gene>
    <name evidence="1" type="ORF">SAMN02745123_02177</name>
</gene>
<evidence type="ECO:0000313" key="1">
    <source>
        <dbReference type="EMBL" id="SHK52020.1"/>
    </source>
</evidence>
<dbReference type="SUPFAM" id="SSF53448">
    <property type="entry name" value="Nucleotide-diphospho-sugar transferases"/>
    <property type="match status" value="1"/>
</dbReference>
<dbReference type="InterPro" id="IPR002495">
    <property type="entry name" value="Glyco_trans_8"/>
</dbReference>
<accession>A0A1M6T520</accession>
<dbReference type="Pfam" id="PF01501">
    <property type="entry name" value="Glyco_transf_8"/>
    <property type="match status" value="1"/>
</dbReference>
<dbReference type="OrthoDB" id="186344at2"/>
<dbReference type="InterPro" id="IPR029044">
    <property type="entry name" value="Nucleotide-diphossugar_trans"/>
</dbReference>
<evidence type="ECO:0000313" key="2">
    <source>
        <dbReference type="Proteomes" id="UP000183997"/>
    </source>
</evidence>
<dbReference type="GO" id="GO:0016757">
    <property type="term" value="F:glycosyltransferase activity"/>
    <property type="evidence" value="ECO:0007669"/>
    <property type="project" value="InterPro"/>
</dbReference>
<evidence type="ECO:0008006" key="3">
    <source>
        <dbReference type="Google" id="ProtNLM"/>
    </source>
</evidence>
<dbReference type="EMBL" id="FRAR01000015">
    <property type="protein sequence ID" value="SHK52020.1"/>
    <property type="molecule type" value="Genomic_DNA"/>
</dbReference>
<dbReference type="RefSeq" id="WP_072914154.1">
    <property type="nucleotide sequence ID" value="NZ_FRAR01000015.1"/>
</dbReference>
<keyword evidence="2" id="KW-1185">Reference proteome</keyword>
<name>A0A1M6T520_9FIRM</name>
<dbReference type="Gene3D" id="3.90.550.10">
    <property type="entry name" value="Spore Coat Polysaccharide Biosynthesis Protein SpsA, Chain A"/>
    <property type="match status" value="1"/>
</dbReference>
<organism evidence="1 2">
    <name type="scientific">Desulforamulus aeronauticus DSM 10349</name>
    <dbReference type="NCBI Taxonomy" id="1121421"/>
    <lineage>
        <taxon>Bacteria</taxon>
        <taxon>Bacillati</taxon>
        <taxon>Bacillota</taxon>
        <taxon>Clostridia</taxon>
        <taxon>Eubacteriales</taxon>
        <taxon>Peptococcaceae</taxon>
        <taxon>Desulforamulus</taxon>
    </lineage>
</organism>
<protein>
    <recommendedName>
        <fullName evidence="3">Glycosyl transferase family 8</fullName>
    </recommendedName>
</protein>
<dbReference type="STRING" id="1121421.SAMN02745123_02177"/>
<sequence length="375" mass="43649">MIICTSICANYLPKAKVLGRSIKKHISDASFVVCFAEREIPNEAYEAVASGEIDYLVRGCDLGLNEDFNRFMFKHTIVEASTSIKGMLMKHLYERFPDENKFIYLDPDCVVFSDISELRTMLDTSPIVLCPHLMQPGHIDMEISSIKYGVYNLGFLAVNRDREALDFIDWWAERLYLFCYDDLSNGLFTDQRWVDLAPTFFNVKLIHHYGYDFGTWAVKDVEITKKDGAYFINNDPLRFAHFSGYDGGTIDMVSKWWLSEKNEVYYRELIENYSSALDDCGQQALGKIPWSYACYYSGDPISKEARIKYREENKLRWTIDDPFKYSDEWLSKKLGVSIMKNEPEWAKRAKKAIDIWVNEGFISLTKKLLRKMARI</sequence>
<dbReference type="AlphaFoldDB" id="A0A1M6T520"/>
<dbReference type="Proteomes" id="UP000183997">
    <property type="component" value="Unassembled WGS sequence"/>
</dbReference>
<proteinExistence type="predicted"/>
<reference evidence="2" key="1">
    <citation type="submission" date="2016-11" db="EMBL/GenBank/DDBJ databases">
        <authorList>
            <person name="Varghese N."/>
            <person name="Submissions S."/>
        </authorList>
    </citation>
    <scope>NUCLEOTIDE SEQUENCE [LARGE SCALE GENOMIC DNA]</scope>
    <source>
        <strain evidence="2">DSM 10349</strain>
    </source>
</reference>